<dbReference type="PRINTS" id="PR00111">
    <property type="entry name" value="ABHYDROLASE"/>
</dbReference>
<proteinExistence type="predicted"/>
<dbReference type="GO" id="GO:0016787">
    <property type="term" value="F:hydrolase activity"/>
    <property type="evidence" value="ECO:0007669"/>
    <property type="project" value="UniProtKB-KW"/>
</dbReference>
<dbReference type="RefSeq" id="WP_011469769.1">
    <property type="nucleotide sequence ID" value="NZ_CP123764.1"/>
</dbReference>
<feature type="domain" description="AB hydrolase-1" evidence="2">
    <location>
        <begin position="17"/>
        <end position="244"/>
    </location>
</feature>
<accession>A0AAW7XAK3</accession>
<evidence type="ECO:0000313" key="3">
    <source>
        <dbReference type="EMBL" id="MDO6424449.1"/>
    </source>
</evidence>
<organism evidence="3 4">
    <name type="scientific">Saccharophagus degradans</name>
    <dbReference type="NCBI Taxonomy" id="86304"/>
    <lineage>
        <taxon>Bacteria</taxon>
        <taxon>Pseudomonadati</taxon>
        <taxon>Pseudomonadota</taxon>
        <taxon>Gammaproteobacteria</taxon>
        <taxon>Cellvibrionales</taxon>
        <taxon>Cellvibrionaceae</taxon>
        <taxon>Saccharophagus</taxon>
    </lineage>
</organism>
<evidence type="ECO:0000259" key="2">
    <source>
        <dbReference type="Pfam" id="PF00561"/>
    </source>
</evidence>
<gene>
    <name evidence="3" type="ORF">Q4521_18325</name>
</gene>
<dbReference type="SUPFAM" id="SSF53474">
    <property type="entry name" value="alpha/beta-Hydrolases"/>
    <property type="match status" value="1"/>
</dbReference>
<reference evidence="3" key="1">
    <citation type="submission" date="2023-07" db="EMBL/GenBank/DDBJ databases">
        <title>Genome content predicts the carbon catabolic preferences of heterotrophic bacteria.</title>
        <authorList>
            <person name="Gralka M."/>
        </authorList>
    </citation>
    <scope>NUCLEOTIDE SEQUENCE</scope>
    <source>
        <strain evidence="3">I3M17_2</strain>
    </source>
</reference>
<comment type="caution">
    <text evidence="3">The sequence shown here is derived from an EMBL/GenBank/DDBJ whole genome shotgun (WGS) entry which is preliminary data.</text>
</comment>
<keyword evidence="1 3" id="KW-0378">Hydrolase</keyword>
<dbReference type="InterPro" id="IPR000073">
    <property type="entry name" value="AB_hydrolase_1"/>
</dbReference>
<dbReference type="Proteomes" id="UP001169760">
    <property type="component" value="Unassembled WGS sequence"/>
</dbReference>
<evidence type="ECO:0000313" key="4">
    <source>
        <dbReference type="Proteomes" id="UP001169760"/>
    </source>
</evidence>
<dbReference type="GeneID" id="98614919"/>
<dbReference type="EMBL" id="JAUOPB010000014">
    <property type="protein sequence ID" value="MDO6424449.1"/>
    <property type="molecule type" value="Genomic_DNA"/>
</dbReference>
<dbReference type="InterPro" id="IPR029058">
    <property type="entry name" value="AB_hydrolase_fold"/>
</dbReference>
<dbReference type="PANTHER" id="PTHR46118:SF4">
    <property type="entry name" value="PROTEIN ABHD11"/>
    <property type="match status" value="1"/>
</dbReference>
<dbReference type="Pfam" id="PF00561">
    <property type="entry name" value="Abhydrolase_1"/>
    <property type="match status" value="1"/>
</dbReference>
<evidence type="ECO:0000256" key="1">
    <source>
        <dbReference type="ARBA" id="ARBA00022801"/>
    </source>
</evidence>
<protein>
    <submittedName>
        <fullName evidence="3">Alpha/beta fold hydrolase</fullName>
    </submittedName>
</protein>
<dbReference type="PANTHER" id="PTHR46118">
    <property type="entry name" value="PROTEIN ABHD11"/>
    <property type="match status" value="1"/>
</dbReference>
<dbReference type="Gene3D" id="3.40.50.1820">
    <property type="entry name" value="alpha/beta hydrolase"/>
    <property type="match status" value="1"/>
</dbReference>
<dbReference type="AlphaFoldDB" id="A0AAW7XAK3"/>
<sequence>MLALNFRILGEPHPDLPPILVIHGLFGSLENLAGVARPLAESRNVYSIDLPNHSRSPHTETTSLVQMAEEVLAWMDSQGLAKIDLVGHSLGGKVAMEIALQHPERVNRLVVMDIAPVKYPPHHNQVFAGLQSLDTQSLSSRSAADAHMLQYVPELAVRSFLLKNLIKSGDGFAWRFNLPVVARDYPELIAGNSAGVFEGPVMFLKGGDSDYITEVHREPILTRFPNASVKVVEKTGHWLHADKPVVVAKLIKNFLDKE</sequence>
<name>A0AAW7XAK3_9GAMM</name>